<gene>
    <name evidence="2" type="ORF">ACFQ1E_11080</name>
</gene>
<keyword evidence="1" id="KW-0812">Transmembrane</keyword>
<evidence type="ECO:0000313" key="3">
    <source>
        <dbReference type="Proteomes" id="UP001596977"/>
    </source>
</evidence>
<reference evidence="3" key="1">
    <citation type="journal article" date="2019" name="Int. J. Syst. Evol. Microbiol.">
        <title>The Global Catalogue of Microorganisms (GCM) 10K type strain sequencing project: providing services to taxonomists for standard genome sequencing and annotation.</title>
        <authorList>
            <consortium name="The Broad Institute Genomics Platform"/>
            <consortium name="The Broad Institute Genome Sequencing Center for Infectious Disease"/>
            <person name="Wu L."/>
            <person name="Ma J."/>
        </authorList>
    </citation>
    <scope>NUCLEOTIDE SEQUENCE [LARGE SCALE GENOMIC DNA]</scope>
    <source>
        <strain evidence="3">CCUG 62982</strain>
    </source>
</reference>
<dbReference type="EMBL" id="JBHTJG010000004">
    <property type="protein sequence ID" value="MFD0946882.1"/>
    <property type="molecule type" value="Genomic_DNA"/>
</dbReference>
<evidence type="ECO:0008006" key="4">
    <source>
        <dbReference type="Google" id="ProtNLM"/>
    </source>
</evidence>
<name>A0ABW3HBP7_9SPHN</name>
<feature type="transmembrane region" description="Helical" evidence="1">
    <location>
        <begin position="6"/>
        <end position="35"/>
    </location>
</feature>
<evidence type="ECO:0000313" key="2">
    <source>
        <dbReference type="EMBL" id="MFD0946882.1"/>
    </source>
</evidence>
<organism evidence="2 3">
    <name type="scientific">Sphingomonas canadensis</name>
    <dbReference type="NCBI Taxonomy" id="1219257"/>
    <lineage>
        <taxon>Bacteria</taxon>
        <taxon>Pseudomonadati</taxon>
        <taxon>Pseudomonadota</taxon>
        <taxon>Alphaproteobacteria</taxon>
        <taxon>Sphingomonadales</taxon>
        <taxon>Sphingomonadaceae</taxon>
        <taxon>Sphingomonas</taxon>
    </lineage>
</organism>
<keyword evidence="1" id="KW-0472">Membrane</keyword>
<feature type="transmembrane region" description="Helical" evidence="1">
    <location>
        <begin position="42"/>
        <end position="62"/>
    </location>
</feature>
<keyword evidence="1" id="KW-1133">Transmembrane helix</keyword>
<feature type="transmembrane region" description="Helical" evidence="1">
    <location>
        <begin position="110"/>
        <end position="133"/>
    </location>
</feature>
<dbReference type="Proteomes" id="UP001596977">
    <property type="component" value="Unassembled WGS sequence"/>
</dbReference>
<evidence type="ECO:0000256" key="1">
    <source>
        <dbReference type="SAM" id="Phobius"/>
    </source>
</evidence>
<dbReference type="RefSeq" id="WP_264944002.1">
    <property type="nucleotide sequence ID" value="NZ_JAPDRA010000004.1"/>
</dbReference>
<sequence length="142" mass="14584">MSDYPALLFLVLQAVVTALIAAAPLLVVTVGWGLFASASEMLLAAIALAAFALASFLLFGLLEGEWAAAAFGPLAGVRSIIVGAAGVAIGMGWHSLGSSEGRARLFAQPWNIAATLLAGAFWGAIWLLAGWTLQTLGMLRDG</sequence>
<protein>
    <recommendedName>
        <fullName evidence="4">DUF4175 domain-containing protein</fullName>
    </recommendedName>
</protein>
<comment type="caution">
    <text evidence="2">The sequence shown here is derived from an EMBL/GenBank/DDBJ whole genome shotgun (WGS) entry which is preliminary data.</text>
</comment>
<accession>A0ABW3HBP7</accession>
<proteinExistence type="predicted"/>
<keyword evidence="3" id="KW-1185">Reference proteome</keyword>
<feature type="transmembrane region" description="Helical" evidence="1">
    <location>
        <begin position="68"/>
        <end position="89"/>
    </location>
</feature>